<organism evidence="3 4">
    <name type="scientific">Deefgea tanakiae</name>
    <dbReference type="NCBI Taxonomy" id="2865840"/>
    <lineage>
        <taxon>Bacteria</taxon>
        <taxon>Pseudomonadati</taxon>
        <taxon>Pseudomonadota</taxon>
        <taxon>Betaproteobacteria</taxon>
        <taxon>Neisseriales</taxon>
        <taxon>Chitinibacteraceae</taxon>
        <taxon>Deefgea</taxon>
    </lineage>
</organism>
<evidence type="ECO:0000313" key="3">
    <source>
        <dbReference type="EMBL" id="QZA78302.1"/>
    </source>
</evidence>
<gene>
    <name evidence="3" type="ORF">K4H28_02475</name>
</gene>
<protein>
    <submittedName>
        <fullName evidence="3">Capsule biosynthesis GfcC family protein</fullName>
    </submittedName>
</protein>
<dbReference type="Gene3D" id="3.10.20.700">
    <property type="match status" value="1"/>
</dbReference>
<name>A0ABX8Z7L4_9NEIS</name>
<evidence type="ECO:0000259" key="1">
    <source>
        <dbReference type="Pfam" id="PF06251"/>
    </source>
</evidence>
<reference evidence="3 4" key="1">
    <citation type="submission" date="2021-08" db="EMBL/GenBank/DDBJ databases">
        <title>complete genome sequencing of Deefgea sp. D25.</title>
        <authorList>
            <person name="Bae J.-W."/>
            <person name="Gim D.-H."/>
        </authorList>
    </citation>
    <scope>NUCLEOTIDE SEQUENCE [LARGE SCALE GENOMIC DNA]</scope>
    <source>
        <strain evidence="3 4">D25</strain>
    </source>
</reference>
<proteinExistence type="predicted"/>
<accession>A0ABX8Z7L4</accession>
<dbReference type="Pfam" id="PF06251">
    <property type="entry name" value="Caps_syn_GfcC_C"/>
    <property type="match status" value="1"/>
</dbReference>
<evidence type="ECO:0000313" key="4">
    <source>
        <dbReference type="Proteomes" id="UP000825679"/>
    </source>
</evidence>
<sequence length="237" mass="26880">MIFIKFTSVLLLTTSLVFAGEIKINDKVISYPVGAKIEYITSQLLAFSSPYWPGSHIRNKGSHQESLALKADLVKCLQELMAENKDYKKVYLDVNYFNPFGRILINLDPDWFRLRPADNPLLSGDYEVSLNQRPKYVQVLGATKQSKKVRIANSPIHTGLIDRSLYLDLADLNSIYIIQPNGSVEKIGNAYWNYAERDLMPGSIIYVPIDESKLPAHMKNLNVEVMRLLASAEERAE</sequence>
<dbReference type="EMBL" id="CP081150">
    <property type="protein sequence ID" value="QZA78302.1"/>
    <property type="molecule type" value="Genomic_DNA"/>
</dbReference>
<dbReference type="Gene3D" id="3.10.560.10">
    <property type="entry name" value="Outer membrane lipoprotein wza domain like"/>
    <property type="match status" value="1"/>
</dbReference>
<dbReference type="Pfam" id="PF20616">
    <property type="entry name" value="Caps_syn_GfcC_N"/>
    <property type="match status" value="1"/>
</dbReference>
<dbReference type="InterPro" id="IPR046459">
    <property type="entry name" value="Caps_syn_GfcC_N"/>
</dbReference>
<evidence type="ECO:0000259" key="2">
    <source>
        <dbReference type="Pfam" id="PF20616"/>
    </source>
</evidence>
<keyword evidence="4" id="KW-1185">Reference proteome</keyword>
<feature type="domain" description="Capsule biosynthesis GfcC-like N-terminal" evidence="2">
    <location>
        <begin position="26"/>
        <end position="131"/>
    </location>
</feature>
<feature type="domain" description="Capsule biosynthesis GfcC-like C-terminal" evidence="1">
    <location>
        <begin position="166"/>
        <end position="230"/>
    </location>
</feature>
<dbReference type="InterPro" id="IPR010425">
    <property type="entry name" value="Caps_synth_GfcC-like_C"/>
</dbReference>
<dbReference type="Proteomes" id="UP000825679">
    <property type="component" value="Chromosome"/>
</dbReference>
<dbReference type="RefSeq" id="WP_221006774.1">
    <property type="nucleotide sequence ID" value="NZ_CP081150.1"/>
</dbReference>